<dbReference type="OrthoDB" id="2136973at2759"/>
<accession>A0A1Y2ECP2</accession>
<dbReference type="InterPro" id="IPR007612">
    <property type="entry name" value="LOR"/>
</dbReference>
<reference evidence="1 2" key="1">
    <citation type="submission" date="2016-08" db="EMBL/GenBank/DDBJ databases">
        <title>A Parts List for Fungal Cellulosomes Revealed by Comparative Genomics.</title>
        <authorList>
            <consortium name="DOE Joint Genome Institute"/>
            <person name="Haitjema C.H."/>
            <person name="Gilmore S.P."/>
            <person name="Henske J.K."/>
            <person name="Solomon K.V."/>
            <person name="De Groot R."/>
            <person name="Kuo A."/>
            <person name="Mondo S.J."/>
            <person name="Salamov A.A."/>
            <person name="Labutti K."/>
            <person name="Zhao Z."/>
            <person name="Chiniquy J."/>
            <person name="Barry K."/>
            <person name="Brewer H.M."/>
            <person name="Purvine S.O."/>
            <person name="Wright A.T."/>
            <person name="Boxma B."/>
            <person name="Van Alen T."/>
            <person name="Hackstein J.H."/>
            <person name="Baker S.E."/>
            <person name="Grigoriev I.V."/>
            <person name="O'Malley M.A."/>
        </authorList>
    </citation>
    <scope>NUCLEOTIDE SEQUENCE [LARGE SCALE GENOMIC DNA]</scope>
    <source>
        <strain evidence="1 2">G1</strain>
    </source>
</reference>
<name>A0A1Y2ECP2_9FUNG</name>
<gene>
    <name evidence="1" type="ORF">LY90DRAFT_504188</name>
</gene>
<dbReference type="EMBL" id="MCOG01000044">
    <property type="protein sequence ID" value="ORY69341.1"/>
    <property type="molecule type" value="Genomic_DNA"/>
</dbReference>
<evidence type="ECO:0000313" key="2">
    <source>
        <dbReference type="Proteomes" id="UP000193920"/>
    </source>
</evidence>
<protein>
    <recommendedName>
        <fullName evidence="3">Tubby C-terminal domain-containing protein</fullName>
    </recommendedName>
</protein>
<dbReference type="AlphaFoldDB" id="A0A1Y2ECP2"/>
<evidence type="ECO:0008006" key="3">
    <source>
        <dbReference type="Google" id="ProtNLM"/>
    </source>
</evidence>
<organism evidence="1 2">
    <name type="scientific">Neocallimastix californiae</name>
    <dbReference type="NCBI Taxonomy" id="1754190"/>
    <lineage>
        <taxon>Eukaryota</taxon>
        <taxon>Fungi</taxon>
        <taxon>Fungi incertae sedis</taxon>
        <taxon>Chytridiomycota</taxon>
        <taxon>Chytridiomycota incertae sedis</taxon>
        <taxon>Neocallimastigomycetes</taxon>
        <taxon>Neocallimastigales</taxon>
        <taxon>Neocallimastigaceae</taxon>
        <taxon>Neocallimastix</taxon>
    </lineage>
</organism>
<sequence length="325" mass="36599">MSKTDSIIYCSQLSMSRGPSPASTPSSSPSISYLSSSLICNEKPKSPVEVIAKKRGTSYHNLTIATTSLKKKSIYLRSPKVSSSSEFSNSPYTDSFCGSPCLNSSLTTLSSYIESPETSKKAIKKPFYMLPLSKPILVTNNNYVNSTSSFFKIRYSQSKFHKNEFSFIPVNDKYEYIKGFKDNSYSCHSIKFSRRRSVFSNSKGTTILNIKKREILNGSNEKICNINYLNKLDEHFKVVAEITNKFDNEKVTIVCVCDAYNQTSYIYNNYPDKGGNVIGYISRMNNFEKKINHGWVIEITAKVDIPLILAIAIYNLKGLTEILSK</sequence>
<proteinExistence type="predicted"/>
<comment type="caution">
    <text evidence="1">The sequence shown here is derived from an EMBL/GenBank/DDBJ whole genome shotgun (WGS) entry which is preliminary data.</text>
</comment>
<keyword evidence="2" id="KW-1185">Reference proteome</keyword>
<dbReference type="Pfam" id="PF04525">
    <property type="entry name" value="LOR"/>
    <property type="match status" value="1"/>
</dbReference>
<dbReference type="Proteomes" id="UP000193920">
    <property type="component" value="Unassembled WGS sequence"/>
</dbReference>
<evidence type="ECO:0000313" key="1">
    <source>
        <dbReference type="EMBL" id="ORY69341.1"/>
    </source>
</evidence>